<organism evidence="1 2">
    <name type="scientific">Mollisia scopiformis</name>
    <name type="common">Conifer needle endophyte fungus</name>
    <name type="synonym">Phialocephala scopiformis</name>
    <dbReference type="NCBI Taxonomy" id="149040"/>
    <lineage>
        <taxon>Eukaryota</taxon>
        <taxon>Fungi</taxon>
        <taxon>Dikarya</taxon>
        <taxon>Ascomycota</taxon>
        <taxon>Pezizomycotina</taxon>
        <taxon>Leotiomycetes</taxon>
        <taxon>Helotiales</taxon>
        <taxon>Mollisiaceae</taxon>
        <taxon>Mollisia</taxon>
    </lineage>
</organism>
<dbReference type="GeneID" id="28822684"/>
<dbReference type="SUPFAM" id="SSF51197">
    <property type="entry name" value="Clavaminate synthase-like"/>
    <property type="match status" value="1"/>
</dbReference>
<dbReference type="Proteomes" id="UP000070700">
    <property type="component" value="Unassembled WGS sequence"/>
</dbReference>
<dbReference type="KEGG" id="psco:LY89DRAFT_667165"/>
<evidence type="ECO:0000313" key="1">
    <source>
        <dbReference type="EMBL" id="KUJ19172.1"/>
    </source>
</evidence>
<dbReference type="Gene3D" id="2.60.120.620">
    <property type="entry name" value="q2cbj1_9rhob like domain"/>
    <property type="match status" value="1"/>
</dbReference>
<dbReference type="InParanoid" id="A0A194XHC6"/>
<accession>A0A194XHC6</accession>
<dbReference type="PANTHER" id="PTHR37563:SF2">
    <property type="entry name" value="PHYTANOYL-COA DIOXYGENASE FAMILY PROTEIN (AFU_ORTHOLOGUE AFUA_2G03330)"/>
    <property type="match status" value="1"/>
</dbReference>
<proteinExistence type="predicted"/>
<dbReference type="PANTHER" id="PTHR37563">
    <property type="entry name" value="PHYTANOYL-COA DIOXYGENASE FAMILY PROTEIN (AFU_ORTHOLOGUE AFUA_2G03330)"/>
    <property type="match status" value="1"/>
</dbReference>
<dbReference type="OrthoDB" id="407832at2759"/>
<keyword evidence="1" id="KW-0560">Oxidoreductase</keyword>
<dbReference type="GO" id="GO:0051213">
    <property type="term" value="F:dioxygenase activity"/>
    <property type="evidence" value="ECO:0007669"/>
    <property type="project" value="UniProtKB-KW"/>
</dbReference>
<sequence length="320" mass="36009">MASIASQDVADTPRQIHPTLDELKASAYDSPNIEAALEALHQDGFVVLKSVVDVDHVKNLNSFMAKDAEHMIKIKPFNQGVNSNILQAPPLKQPELLYNDVFFNPFVIQLMNAYLGSKPIWNFLTGNNALPKTNGLRQPVHKDITFFHPQCPFFVIANVPLCSFNPSTGSTEFWLGSHAHTAGRQQKITTPESKLANARLVVGDPMCDVLPDVIEERRKIRPPIQPSCEPGDIMLRDLRTWHAGMPNESENYRIMLALGYQAQWYPNHTLRVKLPLSQGNFFMKHGGQPVEVRADLLPDDVDFVKLNDDFTFRRSEGSKL</sequence>
<dbReference type="Pfam" id="PF05721">
    <property type="entry name" value="PhyH"/>
    <property type="match status" value="1"/>
</dbReference>
<gene>
    <name evidence="1" type="ORF">LY89DRAFT_667165</name>
</gene>
<dbReference type="InterPro" id="IPR008775">
    <property type="entry name" value="Phytyl_CoA_dOase-like"/>
</dbReference>
<reference evidence="1 2" key="1">
    <citation type="submission" date="2015-10" db="EMBL/GenBank/DDBJ databases">
        <title>Full genome of DAOMC 229536 Phialocephala scopiformis, a fungal endophyte of spruce producing the potent anti-insectan compound rugulosin.</title>
        <authorList>
            <consortium name="DOE Joint Genome Institute"/>
            <person name="Walker A.K."/>
            <person name="Frasz S.L."/>
            <person name="Seifert K.A."/>
            <person name="Miller J.D."/>
            <person name="Mondo S.J."/>
            <person name="Labutti K."/>
            <person name="Lipzen A."/>
            <person name="Dockter R."/>
            <person name="Kennedy M."/>
            <person name="Grigoriev I.V."/>
            <person name="Spatafora J.W."/>
        </authorList>
    </citation>
    <scope>NUCLEOTIDE SEQUENCE [LARGE SCALE GENOMIC DNA]</scope>
    <source>
        <strain evidence="1 2">CBS 120377</strain>
    </source>
</reference>
<dbReference type="InterPro" id="IPR051961">
    <property type="entry name" value="Fungal_Metabolite_Diox"/>
</dbReference>
<name>A0A194XHC6_MOLSC</name>
<dbReference type="AlphaFoldDB" id="A0A194XHC6"/>
<dbReference type="EMBL" id="KQ947411">
    <property type="protein sequence ID" value="KUJ19172.1"/>
    <property type="molecule type" value="Genomic_DNA"/>
</dbReference>
<evidence type="ECO:0000313" key="2">
    <source>
        <dbReference type="Proteomes" id="UP000070700"/>
    </source>
</evidence>
<protein>
    <submittedName>
        <fullName evidence="1">Phytanoyl-dioxygenase family protein</fullName>
    </submittedName>
</protein>
<keyword evidence="1" id="KW-0223">Dioxygenase</keyword>
<keyword evidence="2" id="KW-1185">Reference proteome</keyword>
<dbReference type="RefSeq" id="XP_018073527.1">
    <property type="nucleotide sequence ID" value="XM_018212958.1"/>
</dbReference>